<organism evidence="3">
    <name type="scientific">Tanacetum cinerariifolium</name>
    <name type="common">Dalmatian daisy</name>
    <name type="synonym">Chrysanthemum cinerariifolium</name>
    <dbReference type="NCBI Taxonomy" id="118510"/>
    <lineage>
        <taxon>Eukaryota</taxon>
        <taxon>Viridiplantae</taxon>
        <taxon>Streptophyta</taxon>
        <taxon>Embryophyta</taxon>
        <taxon>Tracheophyta</taxon>
        <taxon>Spermatophyta</taxon>
        <taxon>Magnoliopsida</taxon>
        <taxon>eudicotyledons</taxon>
        <taxon>Gunneridae</taxon>
        <taxon>Pentapetalae</taxon>
        <taxon>asterids</taxon>
        <taxon>campanulids</taxon>
        <taxon>Asterales</taxon>
        <taxon>Asteraceae</taxon>
        <taxon>Asteroideae</taxon>
        <taxon>Anthemideae</taxon>
        <taxon>Anthemidinae</taxon>
        <taxon>Tanacetum</taxon>
    </lineage>
</organism>
<proteinExistence type="predicted"/>
<evidence type="ECO:0000256" key="1">
    <source>
        <dbReference type="SAM" id="Coils"/>
    </source>
</evidence>
<gene>
    <name evidence="3" type="ORF">Tci_358569</name>
</gene>
<dbReference type="PANTHER" id="PTHR11439">
    <property type="entry name" value="GAG-POL-RELATED RETROTRANSPOSON"/>
    <property type="match status" value="1"/>
</dbReference>
<comment type="caution">
    <text evidence="3">The sequence shown here is derived from an EMBL/GenBank/DDBJ whole genome shotgun (WGS) entry which is preliminary data.</text>
</comment>
<protein>
    <recommendedName>
        <fullName evidence="4">Reverse transcriptase Ty1/copia-type domain-containing protein</fullName>
    </recommendedName>
</protein>
<feature type="compositionally biased region" description="Polar residues" evidence="2">
    <location>
        <begin position="497"/>
        <end position="515"/>
    </location>
</feature>
<sequence>IRDVLLMLEILSRKFFVKMNLSDHRPSRGHHGIATTARKVFEAGFTGHISSEMHINSQMDDLIRTKNAKLVAFQQEIDTLKETLSNHEIVLKKQNKELENIICKMYQSMQAMHMLTKPQVFYDDTHKQALGYQNLFHLKKAQQIQPTLYDGGVIAKEHVVISVFDDEKTLILEEESRSKMLNKQNDTISIEKKIKISPIDYSKLNKIKEDFVNFVDILDVQKSCVNECNKCLKLKTELLKKKDLIENDVYDKLLKSYSTLEKQCISLELTTQLNQEVFQKDNFRKNQNAPTFNQLFELNELKAQSREKDTFIRKLKDRITSLSGKDSLKNVRKDIDEIETINIELEHSVAKLLSENENLRKEQERLKSIYKDQFDSIRKIRVQSKDHCESLIDQINAKSLENSDLNAQLQEKGMFKLDIEPISHRLKNNRDAHEVYIEKTIENNDTLHGFVERAKTQNPCESLLESACMFTKHVHELLVYVSQTRPNSPNLVRRIKPNTSASGSKPSGNTKNNKITRPASRNYKNKVEDHSRKVKSSLNKTNLVFEPISRTFTIVKNRFPSTRLTSTKVVPTKEISTKLVATPTQGILVYSWRPKATRSVGSSSKVKIVESKISNYKEPKQSWGSIVFNVPSSSLNDYRLSRFGNGHIAKIMGYGDYQMGNITISQIYYVEGLGRNLFSMGQFCDFNLEVAFRKHTCFIRDLDCVDLLKGYHGLKDQVMVVALKIITFKLRLYQFSCQTWYSPRSSKTKVSEGSFVLCLCSWTQPKLLTHGTISLGLVPNILSSTLYVPLTKNDWEILFQPMFDEYRNPPPCVDHQVLAVLAPEPTISTDTPSSTTIDQDAPSTSTSQTPPETSSLVIPLDVQEADHDIEVAHMDNNPFIEFLIPKPSFEESSTHMSMMGKLSFFLRLQISKSPRGIFLNQSKYALESIKKYGIETYEPADTPMVEKSKLDEDLQGKAVDPIHYRGMIGTLMYLIVSRPDLVFVIALTAFTDADHAGCQDTRKSTSRSIQLLGNRLVSWSSKKQKSIAISSSEAEYIALSDIFTKPFARERLEFLIKKLGMQSMSPETLKKLADEEEE</sequence>
<feature type="region of interest" description="Disordered" evidence="2">
    <location>
        <begin position="826"/>
        <end position="854"/>
    </location>
</feature>
<reference evidence="3" key="1">
    <citation type="journal article" date="2019" name="Sci. Rep.">
        <title>Draft genome of Tanacetum cinerariifolium, the natural source of mosquito coil.</title>
        <authorList>
            <person name="Yamashiro T."/>
            <person name="Shiraishi A."/>
            <person name="Satake H."/>
            <person name="Nakayama K."/>
        </authorList>
    </citation>
    <scope>NUCLEOTIDE SEQUENCE</scope>
</reference>
<dbReference type="PANTHER" id="PTHR11439:SF483">
    <property type="entry name" value="PEPTIDE SYNTHASE GLIP-LIKE, PUTATIVE (AFU_ORTHOLOGUE AFUA_3G12920)-RELATED"/>
    <property type="match status" value="1"/>
</dbReference>
<name>A0A699HCC9_TANCI</name>
<dbReference type="AlphaFoldDB" id="A0A699HCC9"/>
<feature type="region of interest" description="Disordered" evidence="2">
    <location>
        <begin position="488"/>
        <end position="535"/>
    </location>
</feature>
<feature type="coiled-coil region" evidence="1">
    <location>
        <begin position="328"/>
        <end position="369"/>
    </location>
</feature>
<keyword evidence="1" id="KW-0175">Coiled coil</keyword>
<accession>A0A699HCC9</accession>
<feature type="non-terminal residue" evidence="3">
    <location>
        <position position="1"/>
    </location>
</feature>
<evidence type="ECO:0000256" key="2">
    <source>
        <dbReference type="SAM" id="MobiDB-lite"/>
    </source>
</evidence>
<feature type="coiled-coil region" evidence="1">
    <location>
        <begin position="63"/>
        <end position="97"/>
    </location>
</feature>
<dbReference type="EMBL" id="BKCJ010135339">
    <property type="protein sequence ID" value="GEX86594.1"/>
    <property type="molecule type" value="Genomic_DNA"/>
</dbReference>
<evidence type="ECO:0008006" key="4">
    <source>
        <dbReference type="Google" id="ProtNLM"/>
    </source>
</evidence>
<dbReference type="CDD" id="cd09272">
    <property type="entry name" value="RNase_HI_RT_Ty1"/>
    <property type="match status" value="1"/>
</dbReference>
<evidence type="ECO:0000313" key="3">
    <source>
        <dbReference type="EMBL" id="GEX86594.1"/>
    </source>
</evidence>